<sequence length="119" mass="13360">MNGAEAFQKKKYVVAKHWYSEALEVAPTDATLLSNRSACYARMHNGTEALTDATECISLRPDWPKAYYRAGLALNILKVRVFSSALLFRFFRKPVAKGTIKSVPSRDTLDFDSNNIVTL</sequence>
<name>A0AAD4T3S0_9MAGN</name>
<dbReference type="Gene3D" id="1.25.40.10">
    <property type="entry name" value="Tetratricopeptide repeat domain"/>
    <property type="match status" value="1"/>
</dbReference>
<keyword evidence="1" id="KW-0677">Repeat</keyword>
<dbReference type="PANTHER" id="PTHR22904:SF523">
    <property type="entry name" value="STRESS-INDUCED-PHOSPHOPROTEIN 1"/>
    <property type="match status" value="1"/>
</dbReference>
<dbReference type="Proteomes" id="UP001202328">
    <property type="component" value="Unassembled WGS sequence"/>
</dbReference>
<dbReference type="SUPFAM" id="SSF48452">
    <property type="entry name" value="TPR-like"/>
    <property type="match status" value="1"/>
</dbReference>
<organism evidence="3 4">
    <name type="scientific">Papaver atlanticum</name>
    <dbReference type="NCBI Taxonomy" id="357466"/>
    <lineage>
        <taxon>Eukaryota</taxon>
        <taxon>Viridiplantae</taxon>
        <taxon>Streptophyta</taxon>
        <taxon>Embryophyta</taxon>
        <taxon>Tracheophyta</taxon>
        <taxon>Spermatophyta</taxon>
        <taxon>Magnoliopsida</taxon>
        <taxon>Ranunculales</taxon>
        <taxon>Papaveraceae</taxon>
        <taxon>Papaveroideae</taxon>
        <taxon>Papaver</taxon>
    </lineage>
</organism>
<keyword evidence="4" id="KW-1185">Reference proteome</keyword>
<keyword evidence="2" id="KW-0802">TPR repeat</keyword>
<dbReference type="EMBL" id="JAJJMB010005286">
    <property type="protein sequence ID" value="KAI3939885.1"/>
    <property type="molecule type" value="Genomic_DNA"/>
</dbReference>
<gene>
    <name evidence="3" type="ORF">MKW98_029661</name>
</gene>
<reference evidence="3" key="1">
    <citation type="submission" date="2022-04" db="EMBL/GenBank/DDBJ databases">
        <title>A functionally conserved STORR gene fusion in Papaver species that diverged 16.8 million years ago.</title>
        <authorList>
            <person name="Catania T."/>
        </authorList>
    </citation>
    <scope>NUCLEOTIDE SEQUENCE</scope>
    <source>
        <strain evidence="3">S-188037</strain>
    </source>
</reference>
<evidence type="ECO:0000313" key="3">
    <source>
        <dbReference type="EMBL" id="KAI3939885.1"/>
    </source>
</evidence>
<proteinExistence type="predicted"/>
<evidence type="ECO:0000256" key="2">
    <source>
        <dbReference type="ARBA" id="ARBA00022803"/>
    </source>
</evidence>
<accession>A0AAD4T3S0</accession>
<dbReference type="PANTHER" id="PTHR22904">
    <property type="entry name" value="TPR REPEAT CONTAINING PROTEIN"/>
    <property type="match status" value="1"/>
</dbReference>
<evidence type="ECO:0000256" key="1">
    <source>
        <dbReference type="ARBA" id="ARBA00022737"/>
    </source>
</evidence>
<dbReference type="InterPro" id="IPR011990">
    <property type="entry name" value="TPR-like_helical_dom_sf"/>
</dbReference>
<evidence type="ECO:0000313" key="4">
    <source>
        <dbReference type="Proteomes" id="UP001202328"/>
    </source>
</evidence>
<dbReference type="GO" id="GO:0051879">
    <property type="term" value="F:Hsp90 protein binding"/>
    <property type="evidence" value="ECO:0007669"/>
    <property type="project" value="TreeGrafter"/>
</dbReference>
<comment type="caution">
    <text evidence="3">The sequence shown here is derived from an EMBL/GenBank/DDBJ whole genome shotgun (WGS) entry which is preliminary data.</text>
</comment>
<protein>
    <submittedName>
        <fullName evidence="3">Uncharacterized protein</fullName>
    </submittedName>
</protein>
<dbReference type="AlphaFoldDB" id="A0AAD4T3S0"/>